<dbReference type="HOGENOM" id="CLU_3267914_0_0_9"/>
<dbReference type="Proteomes" id="UP000005396">
    <property type="component" value="Unassembled WGS sequence"/>
</dbReference>
<evidence type="ECO:0000313" key="2">
    <source>
        <dbReference type="Proteomes" id="UP000005396"/>
    </source>
</evidence>
<protein>
    <submittedName>
        <fullName evidence="1">Uncharacterized protein</fullName>
    </submittedName>
</protein>
<name>A8RLH6_ENTBW</name>
<dbReference type="EMBL" id="ABCC02000017">
    <property type="protein sequence ID" value="EDP18269.1"/>
    <property type="molecule type" value="Genomic_DNA"/>
</dbReference>
<evidence type="ECO:0000313" key="1">
    <source>
        <dbReference type="EMBL" id="EDP18269.1"/>
    </source>
</evidence>
<proteinExistence type="predicted"/>
<comment type="caution">
    <text evidence="1">The sequence shown here is derived from an EMBL/GenBank/DDBJ whole genome shotgun (WGS) entry which is preliminary data.</text>
</comment>
<organism evidence="1 2">
    <name type="scientific">Enterocloster bolteae (strain ATCC BAA-613 / DSM 15670 / CCUG 46953 / JCM 12243 / WAL 16351)</name>
    <name type="common">Clostridium bolteae</name>
    <dbReference type="NCBI Taxonomy" id="411902"/>
    <lineage>
        <taxon>Bacteria</taxon>
        <taxon>Bacillati</taxon>
        <taxon>Bacillota</taxon>
        <taxon>Clostridia</taxon>
        <taxon>Lachnospirales</taxon>
        <taxon>Lachnospiraceae</taxon>
        <taxon>Enterocloster</taxon>
    </lineage>
</organism>
<dbReference type="AlphaFoldDB" id="A8RLH6"/>
<accession>A8RLH6</accession>
<gene>
    <name evidence="1" type="ORF">CLOBOL_01624</name>
</gene>
<reference evidence="1 2" key="1">
    <citation type="submission" date="2007-08" db="EMBL/GenBank/DDBJ databases">
        <authorList>
            <person name="Fulton L."/>
            <person name="Clifton S."/>
            <person name="Fulton B."/>
            <person name="Xu J."/>
            <person name="Minx P."/>
            <person name="Pepin K.H."/>
            <person name="Johnson M."/>
            <person name="Thiruvilangam P."/>
            <person name="Bhonagiri V."/>
            <person name="Nash W.E."/>
            <person name="Mardis E.R."/>
            <person name="Wilson R.K."/>
        </authorList>
    </citation>
    <scope>NUCLEOTIDE SEQUENCE [LARGE SCALE GENOMIC DNA]</scope>
    <source>
        <strain evidence="2">ATCC BAA-613 / DSM 15670 / CCUG 46953 / JCM 12243 / WAL 16351</strain>
    </source>
</reference>
<dbReference type="PaxDb" id="411902-CLOBOL_01624"/>
<reference evidence="1 2" key="2">
    <citation type="submission" date="2007-09" db="EMBL/GenBank/DDBJ databases">
        <title>Draft genome sequence of Clostridium bolteae (ATCC BAA-613).</title>
        <authorList>
            <person name="Sudarsanam P."/>
            <person name="Ley R."/>
            <person name="Guruge J."/>
            <person name="Turnbaugh P.J."/>
            <person name="Mahowald M."/>
            <person name="Liep D."/>
            <person name="Gordon J."/>
        </authorList>
    </citation>
    <scope>NUCLEOTIDE SEQUENCE [LARGE SCALE GENOMIC DNA]</scope>
    <source>
        <strain evidence="2">ATCC BAA-613 / DSM 15670 / CCUG 46953 / JCM 12243 / WAL 16351</strain>
    </source>
</reference>
<sequence>MALHPLNNQRFLLWLHSIFTFGFYADYDTDKSNPFPDRGIG</sequence>